<dbReference type="InterPro" id="IPR011051">
    <property type="entry name" value="RmlC_Cupin_sf"/>
</dbReference>
<protein>
    <recommendedName>
        <fullName evidence="3">Cysteine dioxygenase</fullName>
    </recommendedName>
</protein>
<dbReference type="AlphaFoldDB" id="A0A9P4QC51"/>
<dbReference type="EMBL" id="MU003784">
    <property type="protein sequence ID" value="KAF2722171.1"/>
    <property type="molecule type" value="Genomic_DNA"/>
</dbReference>
<gene>
    <name evidence="1" type="ORF">K431DRAFT_245419</name>
</gene>
<dbReference type="CDD" id="cd10548">
    <property type="entry name" value="cupin_CDO"/>
    <property type="match status" value="1"/>
</dbReference>
<dbReference type="OrthoDB" id="543511at2759"/>
<evidence type="ECO:0000313" key="2">
    <source>
        <dbReference type="Proteomes" id="UP000799441"/>
    </source>
</evidence>
<organism evidence="1 2">
    <name type="scientific">Polychaeton citri CBS 116435</name>
    <dbReference type="NCBI Taxonomy" id="1314669"/>
    <lineage>
        <taxon>Eukaryota</taxon>
        <taxon>Fungi</taxon>
        <taxon>Dikarya</taxon>
        <taxon>Ascomycota</taxon>
        <taxon>Pezizomycotina</taxon>
        <taxon>Dothideomycetes</taxon>
        <taxon>Dothideomycetidae</taxon>
        <taxon>Capnodiales</taxon>
        <taxon>Capnodiaceae</taxon>
        <taxon>Polychaeton</taxon>
    </lineage>
</organism>
<accession>A0A9P4QC51</accession>
<comment type="caution">
    <text evidence="1">The sequence shown here is derived from an EMBL/GenBank/DDBJ whole genome shotgun (WGS) entry which is preliminary data.</text>
</comment>
<dbReference type="Proteomes" id="UP000799441">
    <property type="component" value="Unassembled WGS sequence"/>
</dbReference>
<proteinExistence type="predicted"/>
<dbReference type="Gene3D" id="2.60.120.10">
    <property type="entry name" value="Jelly Rolls"/>
    <property type="match status" value="1"/>
</dbReference>
<dbReference type="InterPro" id="IPR014710">
    <property type="entry name" value="RmlC-like_jellyroll"/>
</dbReference>
<keyword evidence="2" id="KW-1185">Reference proteome</keyword>
<evidence type="ECO:0008006" key="3">
    <source>
        <dbReference type="Google" id="ProtNLM"/>
    </source>
</evidence>
<dbReference type="SUPFAM" id="SSF51182">
    <property type="entry name" value="RmlC-like cupins"/>
    <property type="match status" value="1"/>
</dbReference>
<sequence>MATAQRFFDPFFSSKHQTPTIVDDGPSKFNGSVQCVSPLLPNKGEVFPVEGQGTVAARATVKNLLNFIINTDSKSDPSLQLSIGREEVLFFAKTQEQSLEQISIPFKYLKTEDACWINSKKPTTYWLSIDTENGILRYGKYYTNKSMTLLEAVLKRKDDTGVYVWEDPKSFDWLERVTTAQVTQDDGTQLDDDDVKIWPLPVMMDLSPFVVPGDEITLTQLENGTYTVPANLPESCQRLYGNVAGKKILLDDDDFPDFSKAIERSCVTENCWAYQTLAKKAQEFGEKPNLECTYLRITLGYNTGDSPGVPYVLEIWPSGHYSPIHDHGNACAVIKVLHGDIHASFYDNLDSPKLINTASLKKGDITWIGPNNYQIHKLHNETKGICCTIQCYRYEDQDDVHYDGFNYTGDDGEVHKFEPNSDKAFGEFRELMRKEWNSREAVNGHT</sequence>
<evidence type="ECO:0000313" key="1">
    <source>
        <dbReference type="EMBL" id="KAF2722171.1"/>
    </source>
</evidence>
<reference evidence="1" key="1">
    <citation type="journal article" date="2020" name="Stud. Mycol.">
        <title>101 Dothideomycetes genomes: a test case for predicting lifestyles and emergence of pathogens.</title>
        <authorList>
            <person name="Haridas S."/>
            <person name="Albert R."/>
            <person name="Binder M."/>
            <person name="Bloem J."/>
            <person name="Labutti K."/>
            <person name="Salamov A."/>
            <person name="Andreopoulos B."/>
            <person name="Baker S."/>
            <person name="Barry K."/>
            <person name="Bills G."/>
            <person name="Bluhm B."/>
            <person name="Cannon C."/>
            <person name="Castanera R."/>
            <person name="Culley D."/>
            <person name="Daum C."/>
            <person name="Ezra D."/>
            <person name="Gonzalez J."/>
            <person name="Henrissat B."/>
            <person name="Kuo A."/>
            <person name="Liang C."/>
            <person name="Lipzen A."/>
            <person name="Lutzoni F."/>
            <person name="Magnuson J."/>
            <person name="Mondo S."/>
            <person name="Nolan M."/>
            <person name="Ohm R."/>
            <person name="Pangilinan J."/>
            <person name="Park H.-J."/>
            <person name="Ramirez L."/>
            <person name="Alfaro M."/>
            <person name="Sun H."/>
            <person name="Tritt A."/>
            <person name="Yoshinaga Y."/>
            <person name="Zwiers L.-H."/>
            <person name="Turgeon B."/>
            <person name="Goodwin S."/>
            <person name="Spatafora J."/>
            <person name="Crous P."/>
            <person name="Grigoriev I."/>
        </authorList>
    </citation>
    <scope>NUCLEOTIDE SEQUENCE</scope>
    <source>
        <strain evidence="1">CBS 116435</strain>
    </source>
</reference>
<name>A0A9P4QC51_9PEZI</name>